<evidence type="ECO:0000313" key="9">
    <source>
        <dbReference type="EMBL" id="GFO66825.1"/>
    </source>
</evidence>
<organism evidence="9 10">
    <name type="scientific">Geomonas limicola</name>
    <dbReference type="NCBI Taxonomy" id="2740186"/>
    <lineage>
        <taxon>Bacteria</taxon>
        <taxon>Pseudomonadati</taxon>
        <taxon>Thermodesulfobacteriota</taxon>
        <taxon>Desulfuromonadia</taxon>
        <taxon>Geobacterales</taxon>
        <taxon>Geobacteraceae</taxon>
        <taxon>Geomonas</taxon>
    </lineage>
</organism>
<keyword evidence="7" id="KW-1133">Transmembrane helix</keyword>
<keyword evidence="4" id="KW-0969">Cilium</keyword>
<keyword evidence="7" id="KW-0812">Transmembrane</keyword>
<dbReference type="Proteomes" id="UP000587586">
    <property type="component" value="Unassembled WGS sequence"/>
</dbReference>
<keyword evidence="3" id="KW-0963">Cytoplasm</keyword>
<dbReference type="InterPro" id="IPR015919">
    <property type="entry name" value="Cadherin-like_sf"/>
</dbReference>
<keyword evidence="7" id="KW-0472">Membrane</keyword>
<evidence type="ECO:0000256" key="6">
    <source>
        <dbReference type="SAM" id="MobiDB-lite"/>
    </source>
</evidence>
<evidence type="ECO:0000256" key="1">
    <source>
        <dbReference type="ARBA" id="ARBA00004138"/>
    </source>
</evidence>
<evidence type="ECO:0000256" key="5">
    <source>
        <dbReference type="ARBA" id="ARBA00023273"/>
    </source>
</evidence>
<keyword evidence="10" id="KW-1185">Reference proteome</keyword>
<evidence type="ECO:0000313" key="10">
    <source>
        <dbReference type="Proteomes" id="UP000587586"/>
    </source>
</evidence>
<keyword evidence="5" id="KW-0966">Cell projection</keyword>
<gene>
    <name evidence="9" type="ORF">GMLC_04040</name>
</gene>
<dbReference type="Gene3D" id="2.60.40.10">
    <property type="entry name" value="Immunoglobulins"/>
    <property type="match status" value="4"/>
</dbReference>
<evidence type="ECO:0000256" key="7">
    <source>
        <dbReference type="SAM" id="Phobius"/>
    </source>
</evidence>
<evidence type="ECO:0000259" key="8">
    <source>
        <dbReference type="Pfam" id="PF22544"/>
    </source>
</evidence>
<evidence type="ECO:0000256" key="3">
    <source>
        <dbReference type="ARBA" id="ARBA00022490"/>
    </source>
</evidence>
<dbReference type="Pfam" id="PF05345">
    <property type="entry name" value="He_PIG"/>
    <property type="match status" value="3"/>
</dbReference>
<dbReference type="RefSeq" id="WP_246329678.1">
    <property type="nucleotide sequence ID" value="NZ_BLXZ01000001.1"/>
</dbReference>
<name>A0A6V8N2P8_9BACT</name>
<reference evidence="10" key="1">
    <citation type="submission" date="2020-06" db="EMBL/GenBank/DDBJ databases">
        <title>Draft genomic sequecing of Geomonas sp. Red745.</title>
        <authorList>
            <person name="Itoh H."/>
            <person name="Xu Z.X."/>
            <person name="Ushijima N."/>
            <person name="Masuda Y."/>
            <person name="Shiratori Y."/>
            <person name="Senoo K."/>
        </authorList>
    </citation>
    <scope>NUCLEOTIDE SEQUENCE [LARGE SCALE GENOMIC DNA]</scope>
    <source>
        <strain evidence="10">Red745</strain>
    </source>
</reference>
<dbReference type="Pfam" id="PF22544">
    <property type="entry name" value="HYDIN_VesB_CFA65-like_Ig"/>
    <property type="match status" value="1"/>
</dbReference>
<dbReference type="GO" id="GO:0005737">
    <property type="term" value="C:cytoplasm"/>
    <property type="evidence" value="ECO:0007669"/>
    <property type="project" value="UniProtKB-SubCell"/>
</dbReference>
<evidence type="ECO:0000256" key="2">
    <source>
        <dbReference type="ARBA" id="ARBA00004496"/>
    </source>
</evidence>
<feature type="compositionally biased region" description="Polar residues" evidence="6">
    <location>
        <begin position="15"/>
        <end position="30"/>
    </location>
</feature>
<dbReference type="SUPFAM" id="SSF49313">
    <property type="entry name" value="Cadherin-like"/>
    <property type="match status" value="3"/>
</dbReference>
<dbReference type="AlphaFoldDB" id="A0A6V8N2P8"/>
<protein>
    <recommendedName>
        <fullName evidence="8">HYDIN/VesB/CFA65-like Ig-like domain-containing protein</fullName>
    </recommendedName>
</protein>
<evidence type="ECO:0000256" key="4">
    <source>
        <dbReference type="ARBA" id="ARBA00023069"/>
    </source>
</evidence>
<dbReference type="InterPro" id="IPR053879">
    <property type="entry name" value="HYDIN_VesB_CFA65-like_Ig"/>
</dbReference>
<comment type="caution">
    <text evidence="9">The sequence shown here is derived from an EMBL/GenBank/DDBJ whole genome shotgun (WGS) entry which is preliminary data.</text>
</comment>
<accession>A0A6V8N2P8</accession>
<feature type="region of interest" description="Disordered" evidence="6">
    <location>
        <begin position="1"/>
        <end position="33"/>
    </location>
</feature>
<dbReference type="GO" id="GO:0016020">
    <property type="term" value="C:membrane"/>
    <property type="evidence" value="ECO:0007669"/>
    <property type="project" value="InterPro"/>
</dbReference>
<sequence length="1174" mass="122825">MSSASGKGKLGKVLTSDQQLTTDSNDQSQPAVAFDPINHQYLSVWTDSRNPDGSTDIYGRITLGKNLHSDGKLRFDNTTSSVPKVSTPPMSFVSPEIKISEGPTGSSQRLPKVAFYPDYQGKTGKYLVIWVDSRNGGSQIFGQFLAPDGSYLAKDGTTTSNSPDNFAITNNLVSVSGTVSVQGSRSAPVTGFVTLTKDAATVSGVGTSFLSSVQVGDYFLIGKSVYFVNSVLSNTSLTLTSTFTGATGTYGFTAYRGNTPSATITGTGTKFVSEHVLPGDALFVGGFYYDVASVEDETHLTLTMPAEYNYTASGYSYQITTHQAQGEPDILYNPVTKRFVIGYVETSDIDTNHTITVQGQVCSNSATLNIIPYPYVDNNVVRMIQVNPVGGAVGNPEWVSTLVSTGATDNGSVIALGYSVQTSESKAKLACNPSTGEVYRVWSGINQTVTVNVLYSKDPDPATSCTYSSAGFATSNADSATKIKIRRDQGLGLVKDISLGGTATYPALAVDPNTMRMLVAWEDNVDATGKDILAQLLDLNSFTSYGNGINVSAIAGDQTSPVAAFDNVNQRFLVAWEDARNQNVNISNMDIYSQFIDPQGQLSGSNAIVTVAPGNQLAPAVIFGDVYFRKFLVVWKDGRLNNNSDIYAQLLEFSVSPQLVIADSTSIPITSGSIDFGNVDITSATPYKDYNFKVQNNGNAILTINSILEPTAPFSFTTPKPVTISPGTSADMTIRFAPTGAGSFSGSPANGYKMVFNSNGGESVIYLSGAGIGNKALSISTTQLPDIVLGANTTDTLVAAGGVVPYGTWTVTSGSLPPGMTLNPTTGVISGTVLASSNPLPSYTFTVSVTDNAGSTITKAFTLKIASLSITNTSLKTWTVAVSNYTEQLLSSGGANPVIWSITSGGAGNLSPAPGLTLNATNGTISGTPTTAGTYTFTTLATDGNANTATRSLTIIINGPLGISTGTTLFDGIVGINYTQQIQGTGGTSPLVYSVSPALPPGLTLDSASGIISGKPTVAGNYSFSISVGDSVGGTVSKQMALAIAPSGSGGGGTNSGGGANAAPASSGGKSGCFIATAAYGSYLDPHVMVLRHFRDDVLLQTKPGTAFVHFYYRYSPPVADFIREHGLLRVLTRLALTPLIFAVKYPLALVALVFAGLFRGLRRTFRVRRSVRA</sequence>
<proteinExistence type="predicted"/>
<feature type="transmembrane region" description="Helical" evidence="7">
    <location>
        <begin position="1140"/>
        <end position="1162"/>
    </location>
</feature>
<dbReference type="InterPro" id="IPR013783">
    <property type="entry name" value="Ig-like_fold"/>
</dbReference>
<comment type="subcellular location">
    <subcellularLocation>
        <location evidence="1">Cell projection</location>
        <location evidence="1">Cilium</location>
    </subcellularLocation>
    <subcellularLocation>
        <location evidence="2">Cytoplasm</location>
    </subcellularLocation>
</comment>
<dbReference type="InterPro" id="IPR049886">
    <property type="entry name" value="CFI_box_CTERM_dom"/>
</dbReference>
<feature type="domain" description="HYDIN/VesB/CFA65-like Ig-like" evidence="8">
    <location>
        <begin position="673"/>
        <end position="745"/>
    </location>
</feature>
<dbReference type="GO" id="GO:0005509">
    <property type="term" value="F:calcium ion binding"/>
    <property type="evidence" value="ECO:0007669"/>
    <property type="project" value="InterPro"/>
</dbReference>
<dbReference type="EMBL" id="BLXZ01000001">
    <property type="protein sequence ID" value="GFO66825.1"/>
    <property type="molecule type" value="Genomic_DNA"/>
</dbReference>
<dbReference type="NCBIfam" id="NF041770">
    <property type="entry name" value="CFI_box_CTERM"/>
    <property type="match status" value="1"/>
</dbReference>